<keyword evidence="1 2" id="KW-0597">Phosphoprotein</keyword>
<name>A0A3A4RA32_9BACT</name>
<gene>
    <name evidence="4" type="ORF">C4541_05595</name>
</gene>
<dbReference type="PROSITE" id="PS50110">
    <property type="entry name" value="RESPONSE_REGULATORY"/>
    <property type="match status" value="1"/>
</dbReference>
<feature type="domain" description="Response regulatory" evidence="3">
    <location>
        <begin position="13"/>
        <end position="130"/>
    </location>
</feature>
<evidence type="ECO:0000256" key="2">
    <source>
        <dbReference type="PROSITE-ProRule" id="PRU00169"/>
    </source>
</evidence>
<reference evidence="4 5" key="1">
    <citation type="journal article" date="2017" name="ISME J.">
        <title>Energy and carbon metabolisms in a deep terrestrial subsurface fluid microbial community.</title>
        <authorList>
            <person name="Momper L."/>
            <person name="Jungbluth S.P."/>
            <person name="Lee M.D."/>
            <person name="Amend J.P."/>
        </authorList>
    </citation>
    <scope>NUCLEOTIDE SEQUENCE [LARGE SCALE GENOMIC DNA]</scope>
    <source>
        <strain evidence="4">SURF_26</strain>
    </source>
</reference>
<dbReference type="PANTHER" id="PTHR44591:SF19">
    <property type="entry name" value="TWO-COMPONENT RESPONSE REGULATOR-RELATED"/>
    <property type="match status" value="1"/>
</dbReference>
<dbReference type="InterPro" id="IPR001789">
    <property type="entry name" value="Sig_transdc_resp-reg_receiver"/>
</dbReference>
<evidence type="ECO:0000259" key="3">
    <source>
        <dbReference type="PROSITE" id="PS50110"/>
    </source>
</evidence>
<accession>A0A3A4RA32</accession>
<protein>
    <submittedName>
        <fullName evidence="4">Response regulator</fullName>
    </submittedName>
</protein>
<dbReference type="InterPro" id="IPR050595">
    <property type="entry name" value="Bact_response_regulator"/>
</dbReference>
<dbReference type="EMBL" id="QZJZ01000045">
    <property type="protein sequence ID" value="RJP59637.1"/>
    <property type="molecule type" value="Genomic_DNA"/>
</dbReference>
<feature type="modified residue" description="4-aspartylphosphate" evidence="2">
    <location>
        <position position="64"/>
    </location>
</feature>
<organism evidence="4 5">
    <name type="scientific">Candidatus Auribacter fodinae</name>
    <dbReference type="NCBI Taxonomy" id="2093366"/>
    <lineage>
        <taxon>Bacteria</taxon>
        <taxon>Pseudomonadati</taxon>
        <taxon>Candidatus Auribacterota</taxon>
        <taxon>Candidatus Auribacteria</taxon>
        <taxon>Candidatus Auribacterales</taxon>
        <taxon>Candidatus Auribacteraceae</taxon>
        <taxon>Candidatus Auribacter</taxon>
    </lineage>
</organism>
<dbReference type="Pfam" id="PF00072">
    <property type="entry name" value="Response_reg"/>
    <property type="match status" value="1"/>
</dbReference>
<dbReference type="PANTHER" id="PTHR44591">
    <property type="entry name" value="STRESS RESPONSE REGULATOR PROTEIN 1"/>
    <property type="match status" value="1"/>
</dbReference>
<evidence type="ECO:0000256" key="1">
    <source>
        <dbReference type="ARBA" id="ARBA00022553"/>
    </source>
</evidence>
<evidence type="ECO:0000313" key="5">
    <source>
        <dbReference type="Proteomes" id="UP000266426"/>
    </source>
</evidence>
<dbReference type="Proteomes" id="UP000266426">
    <property type="component" value="Unassembled WGS sequence"/>
</dbReference>
<dbReference type="SMART" id="SM00448">
    <property type="entry name" value="REC"/>
    <property type="match status" value="1"/>
</dbReference>
<proteinExistence type="predicted"/>
<sequence>MRIWKMNTSAKKTVVLVDDEQSIIDSLRRTLHNEGYNLATFTNAKEALNFIQENRGNVDVIVSDNMMPELKGVDFFIQVKKHYPNVVRIMLTGQSNLEDAQNAINEGKVYKFLLKPCKPDELRAVIKKAIAQRQLWIQYKTLMKRLSEQEKILLSLEKNYPGITRIETDQSGRILISDTQDETLEDFMSKYCL</sequence>
<dbReference type="CDD" id="cd17569">
    <property type="entry name" value="REC_HupR-like"/>
    <property type="match status" value="1"/>
</dbReference>
<dbReference type="GO" id="GO:0000160">
    <property type="term" value="P:phosphorelay signal transduction system"/>
    <property type="evidence" value="ECO:0007669"/>
    <property type="project" value="InterPro"/>
</dbReference>
<evidence type="ECO:0000313" key="4">
    <source>
        <dbReference type="EMBL" id="RJP59637.1"/>
    </source>
</evidence>
<dbReference type="AlphaFoldDB" id="A0A3A4RA32"/>
<dbReference type="Gene3D" id="3.40.50.2300">
    <property type="match status" value="1"/>
</dbReference>
<dbReference type="InterPro" id="IPR011006">
    <property type="entry name" value="CheY-like_superfamily"/>
</dbReference>
<dbReference type="SUPFAM" id="SSF52172">
    <property type="entry name" value="CheY-like"/>
    <property type="match status" value="1"/>
</dbReference>
<comment type="caution">
    <text evidence="4">The sequence shown here is derived from an EMBL/GenBank/DDBJ whole genome shotgun (WGS) entry which is preliminary data.</text>
</comment>